<dbReference type="FunFam" id="1.10.1000.11:FF:000002">
    <property type="entry name" value="Cytohesin 1"/>
    <property type="match status" value="1"/>
</dbReference>
<dbReference type="Gene3D" id="3.30.310.140">
    <property type="entry name" value="sec7 domains"/>
    <property type="match status" value="1"/>
</dbReference>
<dbReference type="CDD" id="cd00171">
    <property type="entry name" value="Sec7"/>
    <property type="match status" value="1"/>
</dbReference>
<dbReference type="GO" id="GO:0032012">
    <property type="term" value="P:regulation of ARF protein signal transduction"/>
    <property type="evidence" value="ECO:0007669"/>
    <property type="project" value="InterPro"/>
</dbReference>
<dbReference type="Gene3D" id="1.10.1000.11">
    <property type="entry name" value="Arf Nucleotide-binding Site Opener,domain 2"/>
    <property type="match status" value="1"/>
</dbReference>
<dbReference type="EMBL" id="FJ394378">
    <property type="protein sequence ID" value="ACQ90228.1"/>
    <property type="molecule type" value="Genomic_DNA"/>
</dbReference>
<dbReference type="InterPro" id="IPR040917">
    <property type="entry name" value="RalF_SCD"/>
</dbReference>
<feature type="domain" description="SEC7" evidence="1">
    <location>
        <begin position="21"/>
        <end position="199"/>
    </location>
</feature>
<dbReference type="SMART" id="SM00222">
    <property type="entry name" value="Sec7"/>
    <property type="match status" value="1"/>
</dbReference>
<dbReference type="InterPro" id="IPR035999">
    <property type="entry name" value="Sec7_dom_sf"/>
</dbReference>
<dbReference type="GO" id="GO:0005085">
    <property type="term" value="F:guanyl-nucleotide exchange factor activity"/>
    <property type="evidence" value="ECO:0007669"/>
    <property type="project" value="InterPro"/>
</dbReference>
<accession>C7ACF6</accession>
<dbReference type="NCBIfam" id="NF038045">
    <property type="entry name" value="GEF_RalF"/>
    <property type="match status" value="1"/>
</dbReference>
<protein>
    <submittedName>
        <fullName evidence="2">RalF</fullName>
    </submittedName>
</protein>
<dbReference type="InterPro" id="IPR023394">
    <property type="entry name" value="Sec7_C_sf"/>
</dbReference>
<dbReference type="Pfam" id="PF01369">
    <property type="entry name" value="Sec7"/>
    <property type="match status" value="1"/>
</dbReference>
<dbReference type="AlphaFoldDB" id="C7ACF6"/>
<evidence type="ECO:0000313" key="2">
    <source>
        <dbReference type="EMBL" id="ACQ90228.1"/>
    </source>
</evidence>
<dbReference type="PROSITE" id="PS50190">
    <property type="entry name" value="SEC7"/>
    <property type="match status" value="1"/>
</dbReference>
<dbReference type="InterPro" id="IPR038075">
    <property type="entry name" value="RalF_C_sf"/>
</dbReference>
<proteinExistence type="predicted"/>
<dbReference type="InterPro" id="IPR000904">
    <property type="entry name" value="Sec7_dom"/>
</dbReference>
<dbReference type="SUPFAM" id="SSF48425">
    <property type="entry name" value="Sec7 domain"/>
    <property type="match status" value="1"/>
</dbReference>
<dbReference type="SUPFAM" id="SSF118104">
    <property type="entry name" value="RalF, C-terminal domain"/>
    <property type="match status" value="1"/>
</dbReference>
<gene>
    <name evidence="2" type="primary">ralF</name>
</gene>
<organism evidence="2">
    <name type="scientific">Legionella moravica</name>
    <dbReference type="NCBI Taxonomy" id="39962"/>
    <lineage>
        <taxon>Bacteria</taxon>
        <taxon>Pseudomonadati</taxon>
        <taxon>Pseudomonadota</taxon>
        <taxon>Gammaproteobacteria</taxon>
        <taxon>Legionellales</taxon>
        <taxon>Legionellaceae</taxon>
        <taxon>Legionella</taxon>
    </lineage>
</organism>
<name>C7ACF6_9GAMM</name>
<dbReference type="PANTHER" id="PTHR10663">
    <property type="entry name" value="GUANYL-NUCLEOTIDE EXCHANGE FACTOR"/>
    <property type="match status" value="1"/>
</dbReference>
<sequence>MNPLGDLGMHPKITTAQREIVEAFNTKPKNGIQKIKDLLVGEEEVQVEEEIAEFFIKQKQNLDLEAVGDYLSLPDAESQAVLSAFTPKLDFGGQSFITGLRTFLKAFKLPGEAQKIARLVESFSQTFSEQNPGVFINSDAAYLLSFQAIMLHTDMHNPSIAEKNKMTFEALVKNVRGCNDGQDFDRAFLQEMYDQLKREPFELNFVKMNPGYEFHSSILGDDPTFIKLDSLLQSTANPKGVFPHVSADVKASVDKPSSWLNVFTGYEGTLTLTDDSAKASATIQVYKPGILSKWLFGEQPRIIIQPVKQDGIEHRASIDLAAKIAADFQSPVSSIKATYNNDLVDLIDAYDASKSALKTEASKAFASTWKSEIGEEREAIKQDDSQRTQMQLK</sequence>
<dbReference type="Pfam" id="PF18248">
    <property type="entry name" value="RalF_SCD"/>
    <property type="match status" value="1"/>
</dbReference>
<reference evidence="2" key="1">
    <citation type="journal article" date="2009" name="Cell. Microbiol.">
        <title>A Legionella effector acquired from protozoa is involved in sphingolipids metabolism and is targeted to the host cell mitochondria.</title>
        <authorList>
            <person name="Degtyar E."/>
            <person name="Zusman T."/>
            <person name="Ehrlich M."/>
            <person name="Segal G."/>
        </authorList>
    </citation>
    <scope>NUCLEOTIDE SEQUENCE</scope>
</reference>
<evidence type="ECO:0000259" key="1">
    <source>
        <dbReference type="PROSITE" id="PS50190"/>
    </source>
</evidence>
<dbReference type="Gene3D" id="1.10.220.20">
    <property type="match status" value="1"/>
</dbReference>